<evidence type="ECO:0000313" key="3">
    <source>
        <dbReference type="Proteomes" id="UP000179807"/>
    </source>
</evidence>
<reference evidence="2" key="1">
    <citation type="submission" date="2016-10" db="EMBL/GenBank/DDBJ databases">
        <authorList>
            <person name="Benchimol M."/>
            <person name="Almeida L.G."/>
            <person name="Vasconcelos A.T."/>
            <person name="Perreira-Neves A."/>
            <person name="Rosa I.A."/>
            <person name="Tasca T."/>
            <person name="Bogo M.R."/>
            <person name="de Souza W."/>
        </authorList>
    </citation>
    <scope>NUCLEOTIDE SEQUENCE [LARGE SCALE GENOMIC DNA]</scope>
    <source>
        <strain evidence="2">K</strain>
    </source>
</reference>
<evidence type="ECO:0000313" key="2">
    <source>
        <dbReference type="EMBL" id="OHT04083.1"/>
    </source>
</evidence>
<feature type="compositionally biased region" description="Polar residues" evidence="1">
    <location>
        <begin position="148"/>
        <end position="167"/>
    </location>
</feature>
<sequence>MTHSTRGGSQNNQPAIPSHQFDIRLFESHESTTTVHDFMNELVNKGAEILYMKYIQSQICPYASRTLARELVMNSSWAAFPLDNGDISADVDDDIELPLIDEWAGGVLPVRDTGDGIALRNSITPMRETRKTATTNIGSRGQKDGNASGKQSPMTTSRTVSSVMNRTSRNKNEMIARSRPKPPLTEAQIITRKFDEAKKKTNTMMKSVTVDSDFSVIQITEPKNLPPSLIVPKVTTKKPSNKQQKVASTTMPRIMKPVAQKNDLKRKRRTQSRLIEQDQPIFDEEIAEVSYSDRFVCAPGVTFKDGSTVKSRPQQSNTTQLTRAQYNQYLEEMKRGSDIVHA</sequence>
<gene>
    <name evidence="2" type="ORF">TRFO_28442</name>
</gene>
<comment type="caution">
    <text evidence="2">The sequence shown here is derived from an EMBL/GenBank/DDBJ whole genome shotgun (WGS) entry which is preliminary data.</text>
</comment>
<dbReference type="EMBL" id="MLAK01000805">
    <property type="protein sequence ID" value="OHT04083.1"/>
    <property type="molecule type" value="Genomic_DNA"/>
</dbReference>
<evidence type="ECO:0000256" key="1">
    <source>
        <dbReference type="SAM" id="MobiDB-lite"/>
    </source>
</evidence>
<accession>A0A1J4JYN5</accession>
<protein>
    <submittedName>
        <fullName evidence="2">Uncharacterized protein</fullName>
    </submittedName>
</protein>
<dbReference type="AlphaFoldDB" id="A0A1J4JYN5"/>
<dbReference type="RefSeq" id="XP_068357219.1">
    <property type="nucleotide sequence ID" value="XM_068506186.1"/>
</dbReference>
<proteinExistence type="predicted"/>
<organism evidence="2 3">
    <name type="scientific">Tritrichomonas foetus</name>
    <dbReference type="NCBI Taxonomy" id="1144522"/>
    <lineage>
        <taxon>Eukaryota</taxon>
        <taxon>Metamonada</taxon>
        <taxon>Parabasalia</taxon>
        <taxon>Tritrichomonadida</taxon>
        <taxon>Tritrichomonadidae</taxon>
        <taxon>Tritrichomonas</taxon>
    </lineage>
</organism>
<dbReference type="GeneID" id="94840890"/>
<dbReference type="VEuPathDB" id="TrichDB:TRFO_28442"/>
<name>A0A1J4JYN5_9EUKA</name>
<dbReference type="Proteomes" id="UP000179807">
    <property type="component" value="Unassembled WGS sequence"/>
</dbReference>
<keyword evidence="3" id="KW-1185">Reference proteome</keyword>
<dbReference type="OrthoDB" id="193650at2759"/>
<feature type="region of interest" description="Disordered" evidence="1">
    <location>
        <begin position="127"/>
        <end position="182"/>
    </location>
</feature>